<dbReference type="InterPro" id="IPR019140">
    <property type="entry name" value="MCM_complex-bd"/>
</dbReference>
<dbReference type="EMBL" id="MBDO02000458">
    <property type="protein sequence ID" value="RLN55130.1"/>
    <property type="molecule type" value="Genomic_DNA"/>
</dbReference>
<name>A0A3F2REY2_9STRA</name>
<dbReference type="AlphaFoldDB" id="A0A3F2REY2"/>
<evidence type="ECO:0000313" key="2">
    <source>
        <dbReference type="Proteomes" id="UP000277300"/>
    </source>
</evidence>
<accession>A0A3F2REY2</accession>
<comment type="caution">
    <text evidence="1">The sequence shown here is derived from an EMBL/GenBank/DDBJ whole genome shotgun (WGS) entry which is preliminary data.</text>
</comment>
<dbReference type="Pfam" id="PF09739">
    <property type="entry name" value="MCM_bind"/>
    <property type="match status" value="1"/>
</dbReference>
<protein>
    <submittedName>
        <fullName evidence="1">Uncharacterized protein</fullName>
    </submittedName>
</protein>
<sequence length="241" mass="27290">MEKQTGSDQNDRLLLPDVVSIFVYNGQCKGTPLDAFKSEEDAVLSAEEIEEPQISDCIEEVQEFYIQIQVSDETKTKFCQDEWIKMGQEKEVTTMGKQLIDYLAQTFERTRSDKYRCAAIADREDAPTLRLPFYNMGFLQGVAVVAVLEDKSILPVNVTVPLATTDEVDIKESSTTVLEEQLFECFRVILSLEDLHRWLRLARLVALSRDEGQISKASWDAMLALESQQLARSTSNESTST</sequence>
<reference evidence="1 2" key="1">
    <citation type="submission" date="2018-07" db="EMBL/GenBank/DDBJ databases">
        <title>Genome sequencing of oomycete isolates from Chile give support for New Zealand origin for Phytophthora kernoviae and make available the first Nothophytophthora sp. genome.</title>
        <authorList>
            <person name="Studholme D.J."/>
            <person name="Sanfuentes E."/>
            <person name="Panda P."/>
            <person name="Hill R."/>
            <person name="Sambles C."/>
            <person name="Grant M."/>
            <person name="Williams N.M."/>
            <person name="Mcdougal R.L."/>
        </authorList>
    </citation>
    <scope>NUCLEOTIDE SEQUENCE [LARGE SCALE GENOMIC DNA]</scope>
    <source>
        <strain evidence="1">Chile6</strain>
    </source>
</reference>
<evidence type="ECO:0000313" key="1">
    <source>
        <dbReference type="EMBL" id="RLN55130.1"/>
    </source>
</evidence>
<dbReference type="Proteomes" id="UP000277300">
    <property type="component" value="Unassembled WGS sequence"/>
</dbReference>
<proteinExistence type="predicted"/>
<organism evidence="1 2">
    <name type="scientific">Phytophthora kernoviae</name>
    <dbReference type="NCBI Taxonomy" id="325452"/>
    <lineage>
        <taxon>Eukaryota</taxon>
        <taxon>Sar</taxon>
        <taxon>Stramenopiles</taxon>
        <taxon>Oomycota</taxon>
        <taxon>Peronosporomycetes</taxon>
        <taxon>Peronosporales</taxon>
        <taxon>Peronosporaceae</taxon>
        <taxon>Phytophthora</taxon>
    </lineage>
</organism>
<gene>
    <name evidence="1" type="ORF">BBP00_00008639</name>
</gene>
<dbReference type="OrthoDB" id="329666at2759"/>